<dbReference type="Gene3D" id="3.40.50.300">
    <property type="entry name" value="P-loop containing nucleotide triphosphate hydrolases"/>
    <property type="match status" value="1"/>
</dbReference>
<proteinExistence type="predicted"/>
<keyword evidence="2" id="KW-0547">Nucleotide-binding</keyword>
<dbReference type="Pfam" id="PF00004">
    <property type="entry name" value="AAA"/>
    <property type="match status" value="1"/>
</dbReference>
<dbReference type="SUPFAM" id="SSF48019">
    <property type="entry name" value="post-AAA+ oligomerization domain-like"/>
    <property type="match status" value="1"/>
</dbReference>
<reference evidence="5" key="1">
    <citation type="journal article" date="2020" name="Nature">
        <title>Giant virus diversity and host interactions through global metagenomics.</title>
        <authorList>
            <person name="Schulz F."/>
            <person name="Roux S."/>
            <person name="Paez-Espino D."/>
            <person name="Jungbluth S."/>
            <person name="Walsh D.A."/>
            <person name="Denef V.J."/>
            <person name="McMahon K.D."/>
            <person name="Konstantinidis K.T."/>
            <person name="Eloe-Fadrosh E.A."/>
            <person name="Kyrpides N.C."/>
            <person name="Woyke T."/>
        </authorList>
    </citation>
    <scope>NUCLEOTIDE SEQUENCE</scope>
    <source>
        <strain evidence="5">GVMAG-M-3300014204-73</strain>
    </source>
</reference>
<sequence>MSSRFELPWIEKYRPVTLNDVIDHQEKINTLRSMIANNELTHLIFYGLSGTGKTSLIMACAREMYGDQYTKYILELNASDDRGIETVRVKIPNFVKSTSNKIRLVILDEVDAMTNDAQSALRRVIEKYSKSSRFCLICNNINKIIPGLQSRCTKMRFGYLDTQQIITKLCVIIDKEKMKITPAALERLVSINKDFRQILNTLQCLHIIKLNQRDHYPPIEPDEINQYLGVPTDQKILEILDLLTTDSFSKTCQTLLDEFRNNQWNLADLIHKLAEYLVKSQKRTLWVPNRIYFLICRLSDIEFKLSHSNDTEVQLYALVSAFQQSLSIN</sequence>
<keyword evidence="1" id="KW-0235">DNA replication</keyword>
<dbReference type="EMBL" id="MN739180">
    <property type="protein sequence ID" value="QHS92489.1"/>
    <property type="molecule type" value="Genomic_DNA"/>
</dbReference>
<dbReference type="GO" id="GO:0006281">
    <property type="term" value="P:DNA repair"/>
    <property type="evidence" value="ECO:0007669"/>
    <property type="project" value="TreeGrafter"/>
</dbReference>
<evidence type="ECO:0000313" key="5">
    <source>
        <dbReference type="EMBL" id="QHS92489.1"/>
    </source>
</evidence>
<dbReference type="PANTHER" id="PTHR11669">
    <property type="entry name" value="REPLICATION FACTOR C / DNA POLYMERASE III GAMMA-TAU SUBUNIT"/>
    <property type="match status" value="1"/>
</dbReference>
<dbReference type="SMART" id="SM00382">
    <property type="entry name" value="AAA"/>
    <property type="match status" value="1"/>
</dbReference>
<dbReference type="InterPro" id="IPR008921">
    <property type="entry name" value="DNA_pol3_clamp-load_cplx_C"/>
</dbReference>
<protein>
    <recommendedName>
        <fullName evidence="4">AAA+ ATPase domain-containing protein</fullName>
    </recommendedName>
</protein>
<dbReference type="GO" id="GO:0005634">
    <property type="term" value="C:nucleus"/>
    <property type="evidence" value="ECO:0007669"/>
    <property type="project" value="TreeGrafter"/>
</dbReference>
<dbReference type="InterPro" id="IPR050238">
    <property type="entry name" value="DNA_Rep/Repair_Clamp_Loader"/>
</dbReference>
<dbReference type="GO" id="GO:0006261">
    <property type="term" value="P:DNA-templated DNA replication"/>
    <property type="evidence" value="ECO:0007669"/>
    <property type="project" value="TreeGrafter"/>
</dbReference>
<dbReference type="FunFam" id="3.40.50.300:FF:000952">
    <property type="entry name" value="Replication factor C subunit 2"/>
    <property type="match status" value="1"/>
</dbReference>
<dbReference type="GO" id="GO:0005524">
    <property type="term" value="F:ATP binding"/>
    <property type="evidence" value="ECO:0007669"/>
    <property type="project" value="UniProtKB-KW"/>
</dbReference>
<keyword evidence="3" id="KW-0067">ATP-binding</keyword>
<organism evidence="5">
    <name type="scientific">viral metagenome</name>
    <dbReference type="NCBI Taxonomy" id="1070528"/>
    <lineage>
        <taxon>unclassified sequences</taxon>
        <taxon>metagenomes</taxon>
        <taxon>organismal metagenomes</taxon>
    </lineage>
</organism>
<evidence type="ECO:0000256" key="3">
    <source>
        <dbReference type="ARBA" id="ARBA00022840"/>
    </source>
</evidence>
<dbReference type="GO" id="GO:0003677">
    <property type="term" value="F:DNA binding"/>
    <property type="evidence" value="ECO:0007669"/>
    <property type="project" value="InterPro"/>
</dbReference>
<dbReference type="GO" id="GO:0016887">
    <property type="term" value="F:ATP hydrolysis activity"/>
    <property type="evidence" value="ECO:0007669"/>
    <property type="project" value="InterPro"/>
</dbReference>
<accession>A0A6C0BLN9</accession>
<evidence type="ECO:0000256" key="2">
    <source>
        <dbReference type="ARBA" id="ARBA00022741"/>
    </source>
</evidence>
<dbReference type="CDD" id="cd00009">
    <property type="entry name" value="AAA"/>
    <property type="match status" value="1"/>
</dbReference>
<dbReference type="SUPFAM" id="SSF52540">
    <property type="entry name" value="P-loop containing nucleoside triphosphate hydrolases"/>
    <property type="match status" value="1"/>
</dbReference>
<dbReference type="InterPro" id="IPR027417">
    <property type="entry name" value="P-loop_NTPase"/>
</dbReference>
<feature type="domain" description="AAA+ ATPase" evidence="4">
    <location>
        <begin position="39"/>
        <end position="170"/>
    </location>
</feature>
<dbReference type="Gene3D" id="1.20.272.10">
    <property type="match status" value="1"/>
</dbReference>
<evidence type="ECO:0000259" key="4">
    <source>
        <dbReference type="SMART" id="SM00382"/>
    </source>
</evidence>
<dbReference type="InterPro" id="IPR003593">
    <property type="entry name" value="AAA+_ATPase"/>
</dbReference>
<dbReference type="InterPro" id="IPR003959">
    <property type="entry name" value="ATPase_AAA_core"/>
</dbReference>
<dbReference type="AlphaFoldDB" id="A0A6C0BLN9"/>
<name>A0A6C0BLN9_9ZZZZ</name>
<dbReference type="Pfam" id="PF08542">
    <property type="entry name" value="Rep_fac_C"/>
    <property type="match status" value="1"/>
</dbReference>
<dbReference type="PANTHER" id="PTHR11669:SF9">
    <property type="entry name" value="REPLICATION FACTOR C SUBUNIT 5"/>
    <property type="match status" value="1"/>
</dbReference>
<dbReference type="InterPro" id="IPR013748">
    <property type="entry name" value="Rep_factorC_C"/>
</dbReference>
<dbReference type="GO" id="GO:0005663">
    <property type="term" value="C:DNA replication factor C complex"/>
    <property type="evidence" value="ECO:0007669"/>
    <property type="project" value="TreeGrafter"/>
</dbReference>
<evidence type="ECO:0000256" key="1">
    <source>
        <dbReference type="ARBA" id="ARBA00022705"/>
    </source>
</evidence>
<dbReference type="GO" id="GO:0003689">
    <property type="term" value="F:DNA clamp loader activity"/>
    <property type="evidence" value="ECO:0007669"/>
    <property type="project" value="TreeGrafter"/>
</dbReference>
<dbReference type="Gene3D" id="1.10.8.60">
    <property type="match status" value="1"/>
</dbReference>